<keyword evidence="2" id="KW-1185">Reference proteome</keyword>
<dbReference type="AlphaFoldDB" id="S3CNK6"/>
<reference evidence="1 2" key="1">
    <citation type="journal article" date="2013" name="BMC Genomics">
        <title>Genomics-driven discovery of the pneumocandin biosynthetic gene cluster in the fungus Glarea lozoyensis.</title>
        <authorList>
            <person name="Chen L."/>
            <person name="Yue Q."/>
            <person name="Zhang X."/>
            <person name="Xiang M."/>
            <person name="Wang C."/>
            <person name="Li S."/>
            <person name="Che Y."/>
            <person name="Ortiz-Lopez F.J."/>
            <person name="Bills G.F."/>
            <person name="Liu X."/>
            <person name="An Z."/>
        </authorList>
    </citation>
    <scope>NUCLEOTIDE SEQUENCE [LARGE SCALE GENOMIC DNA]</scope>
    <source>
        <strain evidence="2">ATCC 20868 / MF5171</strain>
    </source>
</reference>
<organism evidence="1 2">
    <name type="scientific">Glarea lozoyensis (strain ATCC 20868 / MF5171)</name>
    <dbReference type="NCBI Taxonomy" id="1116229"/>
    <lineage>
        <taxon>Eukaryota</taxon>
        <taxon>Fungi</taxon>
        <taxon>Dikarya</taxon>
        <taxon>Ascomycota</taxon>
        <taxon>Pezizomycotina</taxon>
        <taxon>Leotiomycetes</taxon>
        <taxon>Helotiales</taxon>
        <taxon>Helotiaceae</taxon>
        <taxon>Glarea</taxon>
    </lineage>
</organism>
<sequence>MSRKNHRTGRIRLEDPRPPPPATYLEVLLAAYEIKRIKRQHSQQTLFIFILSTNLRHLFRSVGEYSFFQEATTGKSSPNISILKGFGFRCPPNGELYEYGFLLVETLDPDVAWDSQEIMSKPYARTVRLRRRMFMPCSRWALRFSSTSMRTLYLRRWVG</sequence>
<dbReference type="KEGG" id="glz:GLAREA_03190"/>
<gene>
    <name evidence="1" type="ORF">GLAREA_03190</name>
</gene>
<dbReference type="GeneID" id="19462245"/>
<name>S3CNK6_GLAL2</name>
<dbReference type="HOGENOM" id="CLU_1660934_0_0_1"/>
<dbReference type="EMBL" id="KE145370">
    <property type="protein sequence ID" value="EPE27275.1"/>
    <property type="molecule type" value="Genomic_DNA"/>
</dbReference>
<dbReference type="RefSeq" id="XP_008086465.1">
    <property type="nucleotide sequence ID" value="XM_008088274.1"/>
</dbReference>
<dbReference type="Proteomes" id="UP000016922">
    <property type="component" value="Unassembled WGS sequence"/>
</dbReference>
<accession>S3CNK6</accession>
<dbReference type="OrthoDB" id="5092031at2759"/>
<proteinExistence type="predicted"/>
<evidence type="ECO:0000313" key="2">
    <source>
        <dbReference type="Proteomes" id="UP000016922"/>
    </source>
</evidence>
<evidence type="ECO:0000313" key="1">
    <source>
        <dbReference type="EMBL" id="EPE27275.1"/>
    </source>
</evidence>
<protein>
    <submittedName>
        <fullName evidence="1">Uncharacterized protein</fullName>
    </submittedName>
</protein>